<dbReference type="Proteomes" id="UP001566476">
    <property type="component" value="Unassembled WGS sequence"/>
</dbReference>
<dbReference type="NCBIfam" id="TIGR00505">
    <property type="entry name" value="ribA"/>
    <property type="match status" value="1"/>
</dbReference>
<dbReference type="NCBIfam" id="NF001591">
    <property type="entry name" value="PRK00393.1"/>
    <property type="match status" value="1"/>
</dbReference>
<evidence type="ECO:0000256" key="7">
    <source>
        <dbReference type="ARBA" id="ARBA00023134"/>
    </source>
</evidence>
<feature type="binding site" evidence="9">
    <location>
        <position position="172"/>
    </location>
    <ligand>
        <name>GTP</name>
        <dbReference type="ChEBI" id="CHEBI:37565"/>
    </ligand>
</feature>
<evidence type="ECO:0000256" key="6">
    <source>
        <dbReference type="ARBA" id="ARBA00022833"/>
    </source>
</evidence>
<feature type="binding site" evidence="9">
    <location>
        <position position="71"/>
    </location>
    <ligand>
        <name>Zn(2+)</name>
        <dbReference type="ChEBI" id="CHEBI:29105"/>
        <note>catalytic</note>
    </ligand>
</feature>
<dbReference type="InterPro" id="IPR032677">
    <property type="entry name" value="GTP_cyclohydro_II"/>
</dbReference>
<evidence type="ECO:0000256" key="2">
    <source>
        <dbReference type="ARBA" id="ARBA00022619"/>
    </source>
</evidence>
<dbReference type="SUPFAM" id="SSF142695">
    <property type="entry name" value="RibA-like"/>
    <property type="match status" value="1"/>
</dbReference>
<evidence type="ECO:0000256" key="1">
    <source>
        <dbReference type="ARBA" id="ARBA00004853"/>
    </source>
</evidence>
<sequence length="216" mass="23221">MTELQEPGSELLGQQHPSLPVVRVGEATLPTTSGTFRAVAYRQADGVEHLALLTGEVGDGHDVLVRMHSECMTGDVLGSLRCDCGPQLHAALDAISAEGRGIVLYLRGQEGRGIGLAEKIAAYALQEQGRDTVEANLDLGLPVDARDYTGAVAVLRDLGVRDVELMTHNPVKVEALQAHGVPVVRRRDLPVAPTSDNLRYLRTKRDRMGHRLPGVG</sequence>
<feature type="binding site" evidence="9">
    <location>
        <position position="167"/>
    </location>
    <ligand>
        <name>GTP</name>
        <dbReference type="ChEBI" id="CHEBI:37565"/>
    </ligand>
</feature>
<comment type="cofactor">
    <cofactor evidence="9">
        <name>Zn(2+)</name>
        <dbReference type="ChEBI" id="CHEBI:29105"/>
    </cofactor>
    <text evidence="9">Binds 1 zinc ion per subunit.</text>
</comment>
<feature type="binding site" evidence="9">
    <location>
        <position position="82"/>
    </location>
    <ligand>
        <name>Zn(2+)</name>
        <dbReference type="ChEBI" id="CHEBI:29105"/>
        <note>catalytic</note>
    </ligand>
</feature>
<feature type="active site" description="Nucleophile" evidence="9">
    <location>
        <position position="146"/>
    </location>
</feature>
<keyword evidence="3 9" id="KW-0479">Metal-binding</keyword>
<accession>A0ABV4I2I5</accession>
<evidence type="ECO:0000259" key="10">
    <source>
        <dbReference type="Pfam" id="PF00925"/>
    </source>
</evidence>
<comment type="pathway">
    <text evidence="1 9">Cofactor biosynthesis; riboflavin biosynthesis; 5-amino-6-(D-ribitylamino)uracil from GTP: step 1/4.</text>
</comment>
<keyword evidence="7 9" id="KW-0342">GTP-binding</keyword>
<comment type="similarity">
    <text evidence="9">Belongs to the GTP cyclohydrolase II family.</text>
</comment>
<organism evidence="11 12">
    <name type="scientific">Kineococcus mangrovi</name>
    <dbReference type="NCBI Taxonomy" id="1660183"/>
    <lineage>
        <taxon>Bacteria</taxon>
        <taxon>Bacillati</taxon>
        <taxon>Actinomycetota</taxon>
        <taxon>Actinomycetes</taxon>
        <taxon>Kineosporiales</taxon>
        <taxon>Kineosporiaceae</taxon>
        <taxon>Kineococcus</taxon>
    </lineage>
</organism>
<evidence type="ECO:0000256" key="3">
    <source>
        <dbReference type="ARBA" id="ARBA00022723"/>
    </source>
</evidence>
<dbReference type="GO" id="GO:0003935">
    <property type="term" value="F:GTP cyclohydrolase II activity"/>
    <property type="evidence" value="ECO:0007669"/>
    <property type="project" value="UniProtKB-EC"/>
</dbReference>
<proteinExistence type="inferred from homology"/>
<evidence type="ECO:0000256" key="9">
    <source>
        <dbReference type="HAMAP-Rule" id="MF_00179"/>
    </source>
</evidence>
<evidence type="ECO:0000313" key="11">
    <source>
        <dbReference type="EMBL" id="MEZ0492891.1"/>
    </source>
</evidence>
<dbReference type="InterPro" id="IPR036144">
    <property type="entry name" value="RibA-like_sf"/>
</dbReference>
<name>A0ABV4I2I5_9ACTN</name>
<evidence type="ECO:0000256" key="4">
    <source>
        <dbReference type="ARBA" id="ARBA00022741"/>
    </source>
</evidence>
<dbReference type="InterPro" id="IPR000926">
    <property type="entry name" value="RibA"/>
</dbReference>
<dbReference type="HAMAP" id="MF_00179">
    <property type="entry name" value="RibA"/>
    <property type="match status" value="1"/>
</dbReference>
<reference evidence="11 12" key="1">
    <citation type="submission" date="2024-07" db="EMBL/GenBank/DDBJ databases">
        <authorList>
            <person name="Thanompreechachai J."/>
            <person name="Duangmal K."/>
        </authorList>
    </citation>
    <scope>NUCLEOTIDE SEQUENCE [LARGE SCALE GENOMIC DNA]</scope>
    <source>
        <strain evidence="11 12">TBRC 1896</strain>
    </source>
</reference>
<keyword evidence="5 9" id="KW-0378">Hydrolase</keyword>
<evidence type="ECO:0000256" key="5">
    <source>
        <dbReference type="ARBA" id="ARBA00022801"/>
    </source>
</evidence>
<evidence type="ECO:0000256" key="8">
    <source>
        <dbReference type="ARBA" id="ARBA00049295"/>
    </source>
</evidence>
<dbReference type="PANTHER" id="PTHR21327:SF18">
    <property type="entry name" value="3,4-DIHYDROXY-2-BUTANONE 4-PHOSPHATE SYNTHASE"/>
    <property type="match status" value="1"/>
</dbReference>
<dbReference type="EC" id="3.5.4.25" evidence="9"/>
<comment type="function">
    <text evidence="9">Catalyzes the conversion of GTP to 2,5-diamino-6-ribosylamino-4(3H)-pyrimidinone 5'-phosphate (DARP), formate and pyrophosphate.</text>
</comment>
<feature type="binding site" evidence="9">
    <location>
        <begin position="110"/>
        <end position="112"/>
    </location>
    <ligand>
        <name>GTP</name>
        <dbReference type="ChEBI" id="CHEBI:37565"/>
    </ligand>
</feature>
<comment type="caution">
    <text evidence="11">The sequence shown here is derived from an EMBL/GenBank/DDBJ whole genome shotgun (WGS) entry which is preliminary data.</text>
</comment>
<comment type="catalytic activity">
    <reaction evidence="8 9">
        <text>GTP + 4 H2O = 2,5-diamino-6-hydroxy-4-(5-phosphoribosylamino)-pyrimidine + formate + 2 phosphate + 3 H(+)</text>
        <dbReference type="Rhea" id="RHEA:23704"/>
        <dbReference type="ChEBI" id="CHEBI:15377"/>
        <dbReference type="ChEBI" id="CHEBI:15378"/>
        <dbReference type="ChEBI" id="CHEBI:15740"/>
        <dbReference type="ChEBI" id="CHEBI:37565"/>
        <dbReference type="ChEBI" id="CHEBI:43474"/>
        <dbReference type="ChEBI" id="CHEBI:58614"/>
        <dbReference type="EC" id="3.5.4.25"/>
    </reaction>
</comment>
<protein>
    <recommendedName>
        <fullName evidence="9">GTP cyclohydrolase-2</fullName>
        <ecNumber evidence="9">3.5.4.25</ecNumber>
    </recommendedName>
    <alternativeName>
        <fullName evidence="9">GTP cyclohydrolase II</fullName>
    </alternativeName>
</protein>
<keyword evidence="4 9" id="KW-0547">Nucleotide-binding</keyword>
<feature type="binding site" evidence="9">
    <location>
        <position position="87"/>
    </location>
    <ligand>
        <name>GTP</name>
        <dbReference type="ChEBI" id="CHEBI:37565"/>
    </ligand>
</feature>
<dbReference type="Pfam" id="PF00925">
    <property type="entry name" value="GTP_cyclohydro2"/>
    <property type="match status" value="1"/>
</dbReference>
<gene>
    <name evidence="9 11" type="primary">ribA</name>
    <name evidence="11" type="ORF">AB2L28_11660</name>
</gene>
<feature type="binding site" evidence="9">
    <location>
        <position position="84"/>
    </location>
    <ligand>
        <name>Zn(2+)</name>
        <dbReference type="ChEBI" id="CHEBI:29105"/>
        <note>catalytic</note>
    </ligand>
</feature>
<feature type="binding site" evidence="9">
    <location>
        <begin position="66"/>
        <end position="70"/>
    </location>
    <ligand>
        <name>GTP</name>
        <dbReference type="ChEBI" id="CHEBI:37565"/>
    </ligand>
</feature>
<evidence type="ECO:0000313" key="12">
    <source>
        <dbReference type="Proteomes" id="UP001566476"/>
    </source>
</evidence>
<keyword evidence="2 9" id="KW-0686">Riboflavin biosynthesis</keyword>
<dbReference type="Gene3D" id="3.40.50.10990">
    <property type="entry name" value="GTP cyclohydrolase II"/>
    <property type="match status" value="1"/>
</dbReference>
<dbReference type="PANTHER" id="PTHR21327">
    <property type="entry name" value="GTP CYCLOHYDROLASE II-RELATED"/>
    <property type="match status" value="1"/>
</dbReference>
<feature type="domain" description="GTP cyclohydrolase II" evidence="10">
    <location>
        <begin position="24"/>
        <end position="186"/>
    </location>
</feature>
<keyword evidence="12" id="KW-1185">Reference proteome</keyword>
<keyword evidence="6 9" id="KW-0862">Zinc</keyword>
<dbReference type="EMBL" id="JBGGTQ010000005">
    <property type="protein sequence ID" value="MEZ0492891.1"/>
    <property type="molecule type" value="Genomic_DNA"/>
</dbReference>
<dbReference type="CDD" id="cd00641">
    <property type="entry name" value="GTP_cyclohydro2"/>
    <property type="match status" value="1"/>
</dbReference>
<feature type="active site" description="Proton acceptor" evidence="9">
    <location>
        <position position="144"/>
    </location>
</feature>
<feature type="binding site" evidence="9">
    <location>
        <position position="132"/>
    </location>
    <ligand>
        <name>GTP</name>
        <dbReference type="ChEBI" id="CHEBI:37565"/>
    </ligand>
</feature>